<feature type="transmembrane region" description="Helical" evidence="7">
    <location>
        <begin position="317"/>
        <end position="336"/>
    </location>
</feature>
<gene>
    <name evidence="8" type="ORF">VN24_06405</name>
</gene>
<feature type="transmembrane region" description="Helical" evidence="7">
    <location>
        <begin position="53"/>
        <end position="76"/>
    </location>
</feature>
<evidence type="ECO:0000256" key="5">
    <source>
        <dbReference type="ARBA" id="ARBA00022989"/>
    </source>
</evidence>
<reference evidence="8 9" key="1">
    <citation type="journal article" date="2015" name="J. Biotechnol.">
        <title>Complete genome sequence of Paenibacillus beijingensis 7188(T) (=DSM 24997(T)), a novel rhizobacterium from jujube garden soil.</title>
        <authorList>
            <person name="Kwak Y."/>
            <person name="Shin J.H."/>
        </authorList>
    </citation>
    <scope>NUCLEOTIDE SEQUENCE [LARGE SCALE GENOMIC DNA]</scope>
    <source>
        <strain evidence="8 9">DSM 24997</strain>
    </source>
</reference>
<dbReference type="KEGG" id="pbj:VN24_06405"/>
<proteinExistence type="predicted"/>
<sequence>MNRHRAGSLSLFAISFPIFIEFALQMLLRTTDTLMLSKVSDEAVGAVGVSNQIIMFAVLTFNFIALGSTVVVSQYLGSRRTDEIENIVASSLGINFVFGLFMSAIVVLFSGRLLHIFSLSPDLFEMARTYLLITGGALVLQALNTVTVAVIQSHGFTRHTMLVAVGINLLHIFGNYLFIYGPMGFPKLGVTGVAISTNVSQLIGLIINLFILRKIVGIPIWWVNLMHWRRDLVSKVLQVGIPSSAVNLSYNVSQLVITYFVSSLGTMMLTTKIYMQNITFIVMVIAIAIGRGIQIIVGQLVGAGEHEEAYKQVLRNLFRSMLITLAAVAIICFFRVPLLEMFTESEDIIRLGSTLFLLSFLLEPGRNFNIIFERSLQAAGDARFAMNSAVLIMWLFSMPLMYLLGIQLGYGLYGIWAVFIVDEWVRGLVLFLRWKSRAWERKALVSRKTDEVSV</sequence>
<dbReference type="RefSeq" id="WP_045669717.1">
    <property type="nucleotide sequence ID" value="NZ_CP011058.1"/>
</dbReference>
<dbReference type="PIRSF" id="PIRSF006603">
    <property type="entry name" value="DinF"/>
    <property type="match status" value="1"/>
</dbReference>
<dbReference type="HOGENOM" id="CLU_012893_5_3_9"/>
<dbReference type="NCBIfam" id="TIGR00797">
    <property type="entry name" value="matE"/>
    <property type="match status" value="1"/>
</dbReference>
<feature type="transmembrane region" description="Helical" evidence="7">
    <location>
        <begin position="7"/>
        <end position="28"/>
    </location>
</feature>
<dbReference type="EMBL" id="CP011058">
    <property type="protein sequence ID" value="AJY74281.1"/>
    <property type="molecule type" value="Genomic_DNA"/>
</dbReference>
<accession>A0A0D5NG96</accession>
<feature type="transmembrane region" description="Helical" evidence="7">
    <location>
        <begin position="88"/>
        <end position="109"/>
    </location>
</feature>
<dbReference type="OrthoDB" id="9806302at2"/>
<reference evidence="9" key="2">
    <citation type="submission" date="2015-03" db="EMBL/GenBank/DDBJ databases">
        <title>Genome sequence of Paenibacillus beijingensis strain DSM 24997T.</title>
        <authorList>
            <person name="Kwak Y."/>
            <person name="Shin J.-H."/>
        </authorList>
    </citation>
    <scope>NUCLEOTIDE SEQUENCE [LARGE SCALE GENOMIC DNA]</scope>
    <source>
        <strain evidence="9">DSM 24997</strain>
    </source>
</reference>
<name>A0A0D5NG96_9BACL</name>
<dbReference type="GO" id="GO:0005886">
    <property type="term" value="C:plasma membrane"/>
    <property type="evidence" value="ECO:0007669"/>
    <property type="project" value="UniProtKB-SubCell"/>
</dbReference>
<keyword evidence="5 7" id="KW-1133">Transmembrane helix</keyword>
<evidence type="ECO:0000313" key="8">
    <source>
        <dbReference type="EMBL" id="AJY74281.1"/>
    </source>
</evidence>
<evidence type="ECO:0000256" key="3">
    <source>
        <dbReference type="ARBA" id="ARBA00022475"/>
    </source>
</evidence>
<evidence type="ECO:0000313" key="9">
    <source>
        <dbReference type="Proteomes" id="UP000032633"/>
    </source>
</evidence>
<dbReference type="InterPro" id="IPR047135">
    <property type="entry name" value="YsiQ"/>
</dbReference>
<organism evidence="8 9">
    <name type="scientific">Paenibacillus beijingensis</name>
    <dbReference type="NCBI Taxonomy" id="1126833"/>
    <lineage>
        <taxon>Bacteria</taxon>
        <taxon>Bacillati</taxon>
        <taxon>Bacillota</taxon>
        <taxon>Bacilli</taxon>
        <taxon>Bacillales</taxon>
        <taxon>Paenibacillaceae</taxon>
        <taxon>Paenibacillus</taxon>
    </lineage>
</organism>
<dbReference type="InterPro" id="IPR048279">
    <property type="entry name" value="MdtK-like"/>
</dbReference>
<evidence type="ECO:0000256" key="2">
    <source>
        <dbReference type="ARBA" id="ARBA00022448"/>
    </source>
</evidence>
<dbReference type="InterPro" id="IPR002528">
    <property type="entry name" value="MATE_fam"/>
</dbReference>
<feature type="transmembrane region" description="Helical" evidence="7">
    <location>
        <begin position="384"/>
        <end position="404"/>
    </location>
</feature>
<evidence type="ECO:0000256" key="7">
    <source>
        <dbReference type="SAM" id="Phobius"/>
    </source>
</evidence>
<dbReference type="PATRIC" id="fig|1126833.4.peg.1392"/>
<dbReference type="GO" id="GO:0042910">
    <property type="term" value="F:xenobiotic transmembrane transporter activity"/>
    <property type="evidence" value="ECO:0007669"/>
    <property type="project" value="InterPro"/>
</dbReference>
<evidence type="ECO:0000256" key="4">
    <source>
        <dbReference type="ARBA" id="ARBA00022692"/>
    </source>
</evidence>
<keyword evidence="6 7" id="KW-0472">Membrane</keyword>
<keyword evidence="9" id="KW-1185">Reference proteome</keyword>
<dbReference type="Pfam" id="PF01554">
    <property type="entry name" value="MatE"/>
    <property type="match status" value="2"/>
</dbReference>
<dbReference type="PANTHER" id="PTHR42925">
    <property type="entry name" value="MULTIDRUG AND TOXIN EFFLUX PROTEIN MATE FAMILY"/>
    <property type="match status" value="1"/>
</dbReference>
<feature type="transmembrane region" description="Helical" evidence="7">
    <location>
        <begin position="162"/>
        <end position="182"/>
    </location>
</feature>
<dbReference type="AlphaFoldDB" id="A0A0D5NG96"/>
<keyword evidence="4 7" id="KW-0812">Transmembrane</keyword>
<dbReference type="STRING" id="1126833.VN24_06405"/>
<dbReference type="CDD" id="cd13134">
    <property type="entry name" value="MATE_like_8"/>
    <property type="match status" value="1"/>
</dbReference>
<keyword evidence="2" id="KW-0813">Transport</keyword>
<keyword evidence="3" id="KW-1003">Cell membrane</keyword>
<dbReference type="Proteomes" id="UP000032633">
    <property type="component" value="Chromosome"/>
</dbReference>
<dbReference type="GO" id="GO:0015297">
    <property type="term" value="F:antiporter activity"/>
    <property type="evidence" value="ECO:0007669"/>
    <property type="project" value="InterPro"/>
</dbReference>
<feature type="transmembrane region" description="Helical" evidence="7">
    <location>
        <begin position="129"/>
        <end position="150"/>
    </location>
</feature>
<feature type="transmembrane region" description="Helical" evidence="7">
    <location>
        <begin position="273"/>
        <end position="297"/>
    </location>
</feature>
<evidence type="ECO:0000256" key="1">
    <source>
        <dbReference type="ARBA" id="ARBA00004651"/>
    </source>
</evidence>
<feature type="transmembrane region" description="Helical" evidence="7">
    <location>
        <begin position="410"/>
        <end position="432"/>
    </location>
</feature>
<protein>
    <submittedName>
        <fullName evidence="8">Transporter</fullName>
    </submittedName>
</protein>
<dbReference type="PANTHER" id="PTHR42925:SF1">
    <property type="entry name" value="VIRULENCE FACTOR MVIN"/>
    <property type="match status" value="1"/>
</dbReference>
<evidence type="ECO:0000256" key="6">
    <source>
        <dbReference type="ARBA" id="ARBA00023136"/>
    </source>
</evidence>
<comment type="subcellular location">
    <subcellularLocation>
        <location evidence="1">Cell membrane</location>
        <topology evidence="1">Multi-pass membrane protein</topology>
    </subcellularLocation>
</comment>